<keyword evidence="4" id="KW-1185">Reference proteome</keyword>
<dbReference type="SMART" id="SM00516">
    <property type="entry name" value="SEC14"/>
    <property type="match status" value="1"/>
</dbReference>
<dbReference type="SUPFAM" id="SSF46938">
    <property type="entry name" value="CRAL/TRIO N-terminal domain"/>
    <property type="match status" value="1"/>
</dbReference>
<dbReference type="Gene3D" id="1.10.8.20">
    <property type="entry name" value="N-terminal domain of phosphatidylinositol transfer protein sec14p"/>
    <property type="match status" value="1"/>
</dbReference>
<dbReference type="SUPFAM" id="SSF52087">
    <property type="entry name" value="CRAL/TRIO domain"/>
    <property type="match status" value="1"/>
</dbReference>
<dbReference type="Proteomes" id="UP001318860">
    <property type="component" value="Unassembled WGS sequence"/>
</dbReference>
<accession>A0ABR0X5G8</accession>
<evidence type="ECO:0000313" key="4">
    <source>
        <dbReference type="Proteomes" id="UP001318860"/>
    </source>
</evidence>
<dbReference type="InterPro" id="IPR036865">
    <property type="entry name" value="CRAL-TRIO_dom_sf"/>
</dbReference>
<feature type="domain" description="CRAL/TRIO N-terminal" evidence="2">
    <location>
        <begin position="39"/>
        <end position="64"/>
    </location>
</feature>
<dbReference type="InterPro" id="IPR036273">
    <property type="entry name" value="CRAL/TRIO_N_dom_sf"/>
</dbReference>
<gene>
    <name evidence="3" type="ORF">DH2020_013463</name>
</gene>
<dbReference type="Pfam" id="PF00650">
    <property type="entry name" value="CRAL_TRIO"/>
    <property type="match status" value="1"/>
</dbReference>
<dbReference type="PANTHER" id="PTHR46277">
    <property type="entry name" value="OS03G0850700 PROTEIN"/>
    <property type="match status" value="1"/>
</dbReference>
<comment type="caution">
    <text evidence="3">The sequence shown here is derived from an EMBL/GenBank/DDBJ whole genome shotgun (WGS) entry which is preliminary data.</text>
</comment>
<dbReference type="InterPro" id="IPR001251">
    <property type="entry name" value="CRAL-TRIO_dom"/>
</dbReference>
<dbReference type="PANTHER" id="PTHR46277:SF19">
    <property type="entry name" value="RANDOM SLUG PROTEIN 5-LIKE"/>
    <property type="match status" value="1"/>
</dbReference>
<evidence type="ECO:0000259" key="2">
    <source>
        <dbReference type="SMART" id="SM01100"/>
    </source>
</evidence>
<protein>
    <recommendedName>
        <fullName evidence="5">CRAL-TRIO domain-containing protein</fullName>
    </recommendedName>
</protein>
<feature type="domain" description="CRAL-TRIO" evidence="1">
    <location>
        <begin position="85"/>
        <end position="201"/>
    </location>
</feature>
<dbReference type="EMBL" id="JABTTQ020000006">
    <property type="protein sequence ID" value="KAK6153824.1"/>
    <property type="molecule type" value="Genomic_DNA"/>
</dbReference>
<evidence type="ECO:0008006" key="5">
    <source>
        <dbReference type="Google" id="ProtNLM"/>
    </source>
</evidence>
<dbReference type="Pfam" id="PF03765">
    <property type="entry name" value="CRAL_TRIO_N"/>
    <property type="match status" value="1"/>
</dbReference>
<sequence>MEDKDEGNGVTYNDQEEEKKLGDLRDIVEKQDPACKDIDDLTLRRFLRARDLDVDKASAMLMKYLKWRQKFVPNGYISVSEITNQIAHNKMFMQGTDKEGCPVSVIIGAKHFPSKGGTDELKRFAVFALDKLCSRVPDGQEKFTIITDLQGYGYSNSDVRGYVAALSILQIIFVEDKRLLATLLEEIDESQLPEIYGGKMQLVPIQDG</sequence>
<evidence type="ECO:0000259" key="1">
    <source>
        <dbReference type="SMART" id="SM00516"/>
    </source>
</evidence>
<organism evidence="3 4">
    <name type="scientific">Rehmannia glutinosa</name>
    <name type="common">Chinese foxglove</name>
    <dbReference type="NCBI Taxonomy" id="99300"/>
    <lineage>
        <taxon>Eukaryota</taxon>
        <taxon>Viridiplantae</taxon>
        <taxon>Streptophyta</taxon>
        <taxon>Embryophyta</taxon>
        <taxon>Tracheophyta</taxon>
        <taxon>Spermatophyta</taxon>
        <taxon>Magnoliopsida</taxon>
        <taxon>eudicotyledons</taxon>
        <taxon>Gunneridae</taxon>
        <taxon>Pentapetalae</taxon>
        <taxon>asterids</taxon>
        <taxon>lamiids</taxon>
        <taxon>Lamiales</taxon>
        <taxon>Orobanchaceae</taxon>
        <taxon>Rehmannieae</taxon>
        <taxon>Rehmannia</taxon>
    </lineage>
</organism>
<name>A0ABR0X5G8_REHGL</name>
<dbReference type="CDD" id="cd00170">
    <property type="entry name" value="SEC14"/>
    <property type="match status" value="1"/>
</dbReference>
<reference evidence="3 4" key="1">
    <citation type="journal article" date="2021" name="Comput. Struct. Biotechnol. J.">
        <title>De novo genome assembly of the potent medicinal plant Rehmannia glutinosa using nanopore technology.</title>
        <authorList>
            <person name="Ma L."/>
            <person name="Dong C."/>
            <person name="Song C."/>
            <person name="Wang X."/>
            <person name="Zheng X."/>
            <person name="Niu Y."/>
            <person name="Chen S."/>
            <person name="Feng W."/>
        </authorList>
    </citation>
    <scope>NUCLEOTIDE SEQUENCE [LARGE SCALE GENOMIC DNA]</scope>
    <source>
        <strain evidence="3">DH-2019</strain>
    </source>
</reference>
<dbReference type="SMART" id="SM01100">
    <property type="entry name" value="CRAL_TRIO_N"/>
    <property type="match status" value="1"/>
</dbReference>
<dbReference type="Gene3D" id="3.40.525.10">
    <property type="entry name" value="CRAL-TRIO lipid binding domain"/>
    <property type="match status" value="1"/>
</dbReference>
<proteinExistence type="predicted"/>
<evidence type="ECO:0000313" key="3">
    <source>
        <dbReference type="EMBL" id="KAK6153824.1"/>
    </source>
</evidence>
<dbReference type="InterPro" id="IPR011074">
    <property type="entry name" value="CRAL/TRIO_N_dom"/>
</dbReference>